<gene>
    <name evidence="7" type="ORF">ATEIFO6365_0003073600</name>
</gene>
<keyword evidence="8" id="KW-1185">Reference proteome</keyword>
<dbReference type="EMBL" id="BLJY01000003">
    <property type="protein sequence ID" value="GFF14668.1"/>
    <property type="molecule type" value="Genomic_DNA"/>
</dbReference>
<keyword evidence="2" id="KW-0479">Metal-binding</keyword>
<comment type="caution">
    <text evidence="7">The sequence shown here is derived from an EMBL/GenBank/DDBJ whole genome shotgun (WGS) entry which is preliminary data.</text>
</comment>
<keyword evidence="4" id="KW-0378">Hydrolase</keyword>
<evidence type="ECO:0000313" key="7">
    <source>
        <dbReference type="EMBL" id="GFF14668.1"/>
    </source>
</evidence>
<keyword evidence="3" id="KW-0732">Signal</keyword>
<evidence type="ECO:0000256" key="3">
    <source>
        <dbReference type="ARBA" id="ARBA00022729"/>
    </source>
</evidence>
<dbReference type="OrthoDB" id="2125469at2759"/>
<dbReference type="VEuPathDB" id="FungiDB:ATEG_00749"/>
<name>A0A5M3YUI3_ASPTE</name>
<dbReference type="PANTHER" id="PTHR46471:SF2">
    <property type="entry name" value="CHITIN DEACETYLASE-RELATED"/>
    <property type="match status" value="1"/>
</dbReference>
<dbReference type="AlphaFoldDB" id="A0A5M3YUI3"/>
<protein>
    <submittedName>
        <fullName evidence="7">Chitin deacetylase</fullName>
    </submittedName>
</protein>
<accession>A0A5M3YUI3</accession>
<evidence type="ECO:0000256" key="4">
    <source>
        <dbReference type="ARBA" id="ARBA00022801"/>
    </source>
</evidence>
<reference evidence="7 8" key="1">
    <citation type="submission" date="2020-01" db="EMBL/GenBank/DDBJ databases">
        <title>Aspergillus terreus IFO 6365 whole genome shotgun sequence.</title>
        <authorList>
            <person name="Kanamasa S."/>
            <person name="Takahashi H."/>
        </authorList>
    </citation>
    <scope>NUCLEOTIDE SEQUENCE [LARGE SCALE GENOMIC DNA]</scope>
    <source>
        <strain evidence="7 8">IFO 6365</strain>
    </source>
</reference>
<organism evidence="7 8">
    <name type="scientific">Aspergillus terreus</name>
    <dbReference type="NCBI Taxonomy" id="33178"/>
    <lineage>
        <taxon>Eukaryota</taxon>
        <taxon>Fungi</taxon>
        <taxon>Dikarya</taxon>
        <taxon>Ascomycota</taxon>
        <taxon>Pezizomycotina</taxon>
        <taxon>Eurotiomycetes</taxon>
        <taxon>Eurotiomycetidae</taxon>
        <taxon>Eurotiales</taxon>
        <taxon>Aspergillaceae</taxon>
        <taxon>Aspergillus</taxon>
        <taxon>Aspergillus subgen. Circumdati</taxon>
    </lineage>
</organism>
<proteinExistence type="predicted"/>
<dbReference type="PANTHER" id="PTHR46471">
    <property type="entry name" value="CHITIN DEACETYLASE"/>
    <property type="match status" value="1"/>
</dbReference>
<sequence length="238" mass="26374">MLSLFLFLIFLFTRDQILAAPAVPIIIPIGSVIKQCTVPGTIALTFDDGPEAYTADLIALLDDYQAHATFFVVGTSLQYAANAETLRQMAASGHQIGAHTYDHGHLPNLSRGEIQKKMYAVETAIRDILGYAPTYMRPPYLESTPFVNKVMGEMAYHVIGADIDTKDYENDNPWLIGNSFDKFVAQLDAGGSVVLLHDIEPMVTTLTRMILDELDSRDLRAVTIGECLGAPEWTWYKD</sequence>
<dbReference type="GO" id="GO:0005975">
    <property type="term" value="P:carbohydrate metabolic process"/>
    <property type="evidence" value="ECO:0007669"/>
    <property type="project" value="InterPro"/>
</dbReference>
<evidence type="ECO:0000256" key="2">
    <source>
        <dbReference type="ARBA" id="ARBA00022723"/>
    </source>
</evidence>
<evidence type="ECO:0000313" key="8">
    <source>
        <dbReference type="Proteomes" id="UP000452235"/>
    </source>
</evidence>
<dbReference type="GO" id="GO:0016810">
    <property type="term" value="F:hydrolase activity, acting on carbon-nitrogen (but not peptide) bonds"/>
    <property type="evidence" value="ECO:0007669"/>
    <property type="project" value="InterPro"/>
</dbReference>
<dbReference type="Pfam" id="PF01522">
    <property type="entry name" value="Polysacc_deac_1"/>
    <property type="match status" value="1"/>
</dbReference>
<keyword evidence="6" id="KW-0170">Cobalt</keyword>
<keyword evidence="5" id="KW-0119">Carbohydrate metabolism</keyword>
<comment type="cofactor">
    <cofactor evidence="1">
        <name>Co(2+)</name>
        <dbReference type="ChEBI" id="CHEBI:48828"/>
    </cofactor>
</comment>
<dbReference type="InterPro" id="IPR011330">
    <property type="entry name" value="Glyco_hydro/deAcase_b/a-brl"/>
</dbReference>
<evidence type="ECO:0000256" key="6">
    <source>
        <dbReference type="ARBA" id="ARBA00023285"/>
    </source>
</evidence>
<evidence type="ECO:0000256" key="5">
    <source>
        <dbReference type="ARBA" id="ARBA00023277"/>
    </source>
</evidence>
<dbReference type="InterPro" id="IPR002509">
    <property type="entry name" value="NODB_dom"/>
</dbReference>
<dbReference type="GO" id="GO:0046872">
    <property type="term" value="F:metal ion binding"/>
    <property type="evidence" value="ECO:0007669"/>
    <property type="project" value="UniProtKB-KW"/>
</dbReference>
<dbReference type="Gene3D" id="3.20.20.370">
    <property type="entry name" value="Glycoside hydrolase/deacetylase"/>
    <property type="match status" value="1"/>
</dbReference>
<dbReference type="SUPFAM" id="SSF88713">
    <property type="entry name" value="Glycoside hydrolase/deacetylase"/>
    <property type="match status" value="1"/>
</dbReference>
<dbReference type="PROSITE" id="PS51677">
    <property type="entry name" value="NODB"/>
    <property type="match status" value="1"/>
</dbReference>
<dbReference type="Proteomes" id="UP000452235">
    <property type="component" value="Unassembled WGS sequence"/>
</dbReference>
<evidence type="ECO:0000256" key="1">
    <source>
        <dbReference type="ARBA" id="ARBA00001941"/>
    </source>
</evidence>